<dbReference type="STRING" id="583355.Caka_1866"/>
<evidence type="ECO:0000256" key="1">
    <source>
        <dbReference type="SAM" id="MobiDB-lite"/>
    </source>
</evidence>
<keyword evidence="4" id="KW-1185">Reference proteome</keyword>
<dbReference type="Proteomes" id="UP000000925">
    <property type="component" value="Chromosome"/>
</dbReference>
<evidence type="ECO:0000313" key="4">
    <source>
        <dbReference type="Proteomes" id="UP000000925"/>
    </source>
</evidence>
<keyword evidence="2" id="KW-0812">Transmembrane</keyword>
<feature type="transmembrane region" description="Helical" evidence="2">
    <location>
        <begin position="18"/>
        <end position="36"/>
    </location>
</feature>
<feature type="compositionally biased region" description="Basic and acidic residues" evidence="1">
    <location>
        <begin position="180"/>
        <end position="189"/>
    </location>
</feature>
<feature type="compositionally biased region" description="Polar residues" evidence="1">
    <location>
        <begin position="141"/>
        <end position="151"/>
    </location>
</feature>
<protein>
    <recommendedName>
        <fullName evidence="5">Alkaline shock response membrane anchor protein AmaP</fullName>
    </recommendedName>
</protein>
<dbReference type="NCBIfam" id="NF033218">
    <property type="entry name" value="anchor_AmaP"/>
    <property type="match status" value="1"/>
</dbReference>
<name>D5EKD5_CORAD</name>
<dbReference type="AlphaFoldDB" id="D5EKD5"/>
<dbReference type="HOGENOM" id="CLU_1432335_0_0_0"/>
<organism evidence="3 4">
    <name type="scientific">Coraliomargarita akajimensis (strain DSM 45221 / IAM 15411 / JCM 23193 / KCTC 12865 / 04OKA010-24)</name>
    <dbReference type="NCBI Taxonomy" id="583355"/>
    <lineage>
        <taxon>Bacteria</taxon>
        <taxon>Pseudomonadati</taxon>
        <taxon>Verrucomicrobiota</taxon>
        <taxon>Opitutia</taxon>
        <taxon>Puniceicoccales</taxon>
        <taxon>Coraliomargaritaceae</taxon>
        <taxon>Coraliomargarita</taxon>
    </lineage>
</organism>
<evidence type="ECO:0008006" key="5">
    <source>
        <dbReference type="Google" id="ProtNLM"/>
    </source>
</evidence>
<dbReference type="RefSeq" id="WP_013043606.1">
    <property type="nucleotide sequence ID" value="NC_014008.1"/>
</dbReference>
<dbReference type="EMBL" id="CP001998">
    <property type="protein sequence ID" value="ADE54884.1"/>
    <property type="molecule type" value="Genomic_DNA"/>
</dbReference>
<sequence length="189" mass="20751">MNCEAISEFLGQLSFREYLYIAGAALAFLCFLIYLFRRQPSKVIAYKTGNGRVMVSRSAIVELVQTSCAQIDEVHKPQVKIKRKGSTTHLQVGLKLSSGGKLRDVEQTLQGHLREALTDNLGIEKVGRIDINATGFKSGKLTHSTASSSPRALSNAEEIEEEASSELELVEPESDATEADNSHETEPKQ</sequence>
<proteinExistence type="predicted"/>
<reference evidence="3 4" key="1">
    <citation type="journal article" date="2010" name="Stand. Genomic Sci.">
        <title>Complete genome sequence of Coraliomargarita akajimensis type strain (04OKA010-24).</title>
        <authorList>
            <person name="Mavromatis K."/>
            <person name="Abt B."/>
            <person name="Brambilla E."/>
            <person name="Lapidus A."/>
            <person name="Copeland A."/>
            <person name="Deshpande S."/>
            <person name="Nolan M."/>
            <person name="Lucas S."/>
            <person name="Tice H."/>
            <person name="Cheng J.F."/>
            <person name="Han C."/>
            <person name="Detter J.C."/>
            <person name="Woyke T."/>
            <person name="Goodwin L."/>
            <person name="Pitluck S."/>
            <person name="Held B."/>
            <person name="Brettin T."/>
            <person name="Tapia R."/>
            <person name="Ivanova N."/>
            <person name="Mikhailova N."/>
            <person name="Pati A."/>
            <person name="Liolios K."/>
            <person name="Chen A."/>
            <person name="Palaniappan K."/>
            <person name="Land M."/>
            <person name="Hauser L."/>
            <person name="Chang Y.J."/>
            <person name="Jeffries C.D."/>
            <person name="Rohde M."/>
            <person name="Goker M."/>
            <person name="Bristow J."/>
            <person name="Eisen J.A."/>
            <person name="Markowitz V."/>
            <person name="Hugenholtz P."/>
            <person name="Klenk H.P."/>
            <person name="Kyrpides N.C."/>
        </authorList>
    </citation>
    <scope>NUCLEOTIDE SEQUENCE [LARGE SCALE GENOMIC DNA]</scope>
    <source>
        <strain evidence="4">DSM 45221 / IAM 15411 / JCM 23193 / KCTC 12865</strain>
    </source>
</reference>
<dbReference type="OrthoDB" id="196929at2"/>
<keyword evidence="2" id="KW-0472">Membrane</keyword>
<evidence type="ECO:0000313" key="3">
    <source>
        <dbReference type="EMBL" id="ADE54884.1"/>
    </source>
</evidence>
<dbReference type="KEGG" id="caa:Caka_1866"/>
<accession>D5EKD5</accession>
<gene>
    <name evidence="3" type="ordered locus">Caka_1866</name>
</gene>
<feature type="region of interest" description="Disordered" evidence="1">
    <location>
        <begin position="138"/>
        <end position="189"/>
    </location>
</feature>
<evidence type="ECO:0000256" key="2">
    <source>
        <dbReference type="SAM" id="Phobius"/>
    </source>
</evidence>
<keyword evidence="2" id="KW-1133">Transmembrane helix</keyword>
<feature type="compositionally biased region" description="Acidic residues" evidence="1">
    <location>
        <begin position="157"/>
        <end position="178"/>
    </location>
</feature>
<dbReference type="eggNOG" id="ENOG502ZQHI">
    <property type="taxonomic scope" value="Bacteria"/>
</dbReference>